<name>A0A0F4JYA7_9ACTN</name>
<dbReference type="OrthoDB" id="9152042at2"/>
<dbReference type="AlphaFoldDB" id="A0A0F4JYA7"/>
<dbReference type="STRING" id="68223.GCA_002028425_06919"/>
<reference evidence="2 3" key="1">
    <citation type="submission" date="2015-02" db="EMBL/GenBank/DDBJ databases">
        <authorList>
            <person name="Ju K.-S."/>
            <person name="Doroghazi J.R."/>
            <person name="Metcalf W."/>
        </authorList>
    </citation>
    <scope>NUCLEOTIDE SEQUENCE [LARGE SCALE GENOMIC DNA]</scope>
    <source>
        <strain evidence="2 3">NRRL ISP-5550</strain>
    </source>
</reference>
<accession>A0A0F4JYA7</accession>
<evidence type="ECO:0000259" key="1">
    <source>
        <dbReference type="Pfam" id="PF20469"/>
    </source>
</evidence>
<dbReference type="CDD" id="cd01026">
    <property type="entry name" value="TOPRIM_OLD"/>
    <property type="match status" value="1"/>
</dbReference>
<proteinExistence type="predicted"/>
<comment type="caution">
    <text evidence="2">The sequence shown here is derived from an EMBL/GenBank/DDBJ whole genome shotgun (WGS) entry which is preliminary data.</text>
</comment>
<dbReference type="Proteomes" id="UP000033551">
    <property type="component" value="Unassembled WGS sequence"/>
</dbReference>
<keyword evidence="3" id="KW-1185">Reference proteome</keyword>
<protein>
    <recommendedName>
        <fullName evidence="1">OLD protein-like TOPRIM domain-containing protein</fullName>
    </recommendedName>
</protein>
<dbReference type="Pfam" id="PF20469">
    <property type="entry name" value="OLD-like_TOPRIM"/>
    <property type="match status" value="1"/>
</dbReference>
<sequence length="194" mass="20840">MDEMGEFREAVARSAAGGGAFGEAAPGVRGAVLVEGPSDHAALEALARRLGRDLEAEGICVLSMGGATNVARYAELLGPPGLGLRLTGLCDEQERPFYDRALEEVFVCVKDLEEELIRALGVARVEEIVEAEGELGPWRTFTRQPAQRGRSPEQRMRRFLGTQSGRKIRYGRLLAGALDPASVPGPLDALIGRL</sequence>
<feature type="domain" description="OLD protein-like TOPRIM" evidence="1">
    <location>
        <begin position="29"/>
        <end position="78"/>
    </location>
</feature>
<evidence type="ECO:0000313" key="2">
    <source>
        <dbReference type="EMBL" id="KJY37956.1"/>
    </source>
</evidence>
<dbReference type="EMBL" id="JZWV01000084">
    <property type="protein sequence ID" value="KJY37956.1"/>
    <property type="molecule type" value="Genomic_DNA"/>
</dbReference>
<evidence type="ECO:0000313" key="3">
    <source>
        <dbReference type="Proteomes" id="UP000033551"/>
    </source>
</evidence>
<dbReference type="RefSeq" id="WP_045946054.1">
    <property type="nucleotide sequence ID" value="NZ_JZWV01000084.1"/>
</dbReference>
<organism evidence="2 3">
    <name type="scientific">Streptomyces katrae</name>
    <dbReference type="NCBI Taxonomy" id="68223"/>
    <lineage>
        <taxon>Bacteria</taxon>
        <taxon>Bacillati</taxon>
        <taxon>Actinomycetota</taxon>
        <taxon>Actinomycetes</taxon>
        <taxon>Kitasatosporales</taxon>
        <taxon>Streptomycetaceae</taxon>
        <taxon>Streptomyces</taxon>
    </lineage>
</organism>
<dbReference type="InterPro" id="IPR034139">
    <property type="entry name" value="TOPRIM_OLD"/>
</dbReference>
<gene>
    <name evidence="2" type="ORF">VR44_04605</name>
</gene>
<dbReference type="PATRIC" id="fig|68223.7.peg.1002"/>